<feature type="transmembrane region" description="Helical" evidence="2">
    <location>
        <begin position="150"/>
        <end position="168"/>
    </location>
</feature>
<feature type="transmembrane region" description="Helical" evidence="2">
    <location>
        <begin position="256"/>
        <end position="275"/>
    </location>
</feature>
<dbReference type="EMBL" id="BOMI01000139">
    <property type="protein sequence ID" value="GID78171.1"/>
    <property type="molecule type" value="Genomic_DNA"/>
</dbReference>
<feature type="transmembrane region" description="Helical" evidence="2">
    <location>
        <begin position="401"/>
        <end position="423"/>
    </location>
</feature>
<feature type="transmembrane region" description="Helical" evidence="2">
    <location>
        <begin position="122"/>
        <end position="143"/>
    </location>
</feature>
<proteinExistence type="predicted"/>
<dbReference type="Pfam" id="PF19830">
    <property type="entry name" value="DUF6311"/>
    <property type="match status" value="1"/>
</dbReference>
<feature type="transmembrane region" description="Helical" evidence="2">
    <location>
        <begin position="31"/>
        <end position="49"/>
    </location>
</feature>
<sequence length="620" mass="67408">MSVAAPTTPSAADRPAAPDARKATRRRRSHLLVALVSLALGLYVTAGLWENPFRHGVADNLGDQAFFEWVLAYGVHLLQHGGDPFFTHLMNVPDGVNLAANTSITVYAILFAPLTMLAGPQISFVTILTLNLAGSAFAWYLFLGRWVTPHRVAAAVGGLFAGFAPGFIAHANGHLNWTSGWIAPLVLWQLLRMRDQRHWVRNGLLLGVLLALGFSIAAEGLFFTALAGGLFVIVWGLGKPNRAETRALLPKFLGSLGLTAVVAGALLAYPLYMHFAGPQTFKGTGFNQRHYSEDVASYFAFADRSVAAGLGLGNDLAPNPTEETSFFGVPLMLLMIGSLVMLWRRAGERRRATLRALIVVAVVFFVVSLGPRLRWFGQEEPIPLLYALLQKLPLFDSALPLRFALVLVGVFAVVLALVVDRLLASSRKPSQKRAMTAALALALVPIFPLPLLYRERAPEPTFISSGAWKQYAADGGTISTLPFAINVAADGQRWQAYTMARAGDEFRITGGYFLGPDVQGAQGPGRIGALPRQTDWLFLRAALYGYIADLDNWDRAAARADFQRWGLTAVYLPDGEITGPEGPLFRQAVEITATDLLGPPEHVEDALVWRIRPGVDPLDR</sequence>
<accession>A0ABQ3YDS5</accession>
<reference evidence="4 5" key="1">
    <citation type="submission" date="2021-01" db="EMBL/GenBank/DDBJ databases">
        <title>Whole genome shotgun sequence of Actinoplanes deccanensis NBRC 13994.</title>
        <authorList>
            <person name="Komaki H."/>
            <person name="Tamura T."/>
        </authorList>
    </citation>
    <scope>NUCLEOTIDE SEQUENCE [LARGE SCALE GENOMIC DNA]</scope>
    <source>
        <strain evidence="4 5">NBRC 13994</strain>
    </source>
</reference>
<dbReference type="GO" id="GO:0016740">
    <property type="term" value="F:transferase activity"/>
    <property type="evidence" value="ECO:0007669"/>
    <property type="project" value="UniProtKB-KW"/>
</dbReference>
<keyword evidence="2" id="KW-1133">Transmembrane helix</keyword>
<keyword evidence="5" id="KW-1185">Reference proteome</keyword>
<evidence type="ECO:0000313" key="5">
    <source>
        <dbReference type="Proteomes" id="UP000609879"/>
    </source>
</evidence>
<feature type="domain" description="DUF6311" evidence="3">
    <location>
        <begin position="84"/>
        <end position="433"/>
    </location>
</feature>
<keyword evidence="2" id="KW-0812">Transmembrane</keyword>
<evidence type="ECO:0000259" key="3">
    <source>
        <dbReference type="Pfam" id="PF19830"/>
    </source>
</evidence>
<evidence type="ECO:0000256" key="2">
    <source>
        <dbReference type="SAM" id="Phobius"/>
    </source>
</evidence>
<feature type="transmembrane region" description="Helical" evidence="2">
    <location>
        <begin position="174"/>
        <end position="191"/>
    </location>
</feature>
<feature type="transmembrane region" description="Helical" evidence="2">
    <location>
        <begin position="325"/>
        <end position="343"/>
    </location>
</feature>
<feature type="transmembrane region" description="Helical" evidence="2">
    <location>
        <begin position="203"/>
        <end position="236"/>
    </location>
</feature>
<feature type="transmembrane region" description="Helical" evidence="2">
    <location>
        <begin position="69"/>
        <end position="86"/>
    </location>
</feature>
<organism evidence="4 5">
    <name type="scientific">Paractinoplanes deccanensis</name>
    <dbReference type="NCBI Taxonomy" id="113561"/>
    <lineage>
        <taxon>Bacteria</taxon>
        <taxon>Bacillati</taxon>
        <taxon>Actinomycetota</taxon>
        <taxon>Actinomycetes</taxon>
        <taxon>Micromonosporales</taxon>
        <taxon>Micromonosporaceae</taxon>
        <taxon>Paractinoplanes</taxon>
    </lineage>
</organism>
<feature type="region of interest" description="Disordered" evidence="1">
    <location>
        <begin position="1"/>
        <end position="21"/>
    </location>
</feature>
<dbReference type="InterPro" id="IPR046278">
    <property type="entry name" value="DUF6311"/>
</dbReference>
<feature type="transmembrane region" description="Helical" evidence="2">
    <location>
        <begin position="98"/>
        <end position="116"/>
    </location>
</feature>
<feature type="compositionally biased region" description="Low complexity" evidence="1">
    <location>
        <begin position="1"/>
        <end position="18"/>
    </location>
</feature>
<evidence type="ECO:0000256" key="1">
    <source>
        <dbReference type="SAM" id="MobiDB-lite"/>
    </source>
</evidence>
<keyword evidence="2" id="KW-0472">Membrane</keyword>
<comment type="caution">
    <text evidence="4">The sequence shown here is derived from an EMBL/GenBank/DDBJ whole genome shotgun (WGS) entry which is preliminary data.</text>
</comment>
<name>A0ABQ3YDS5_9ACTN</name>
<dbReference type="Proteomes" id="UP000609879">
    <property type="component" value="Unassembled WGS sequence"/>
</dbReference>
<keyword evidence="4" id="KW-0808">Transferase</keyword>
<feature type="transmembrane region" description="Helical" evidence="2">
    <location>
        <begin position="352"/>
        <end position="370"/>
    </location>
</feature>
<evidence type="ECO:0000313" key="4">
    <source>
        <dbReference type="EMBL" id="GID78171.1"/>
    </source>
</evidence>
<dbReference type="RefSeq" id="WP_203772830.1">
    <property type="nucleotide sequence ID" value="NZ_BAAABO010000018.1"/>
</dbReference>
<feature type="transmembrane region" description="Helical" evidence="2">
    <location>
        <begin position="435"/>
        <end position="453"/>
    </location>
</feature>
<protein>
    <submittedName>
        <fullName evidence="4">Glycosyl transferase</fullName>
    </submittedName>
</protein>
<gene>
    <name evidence="4" type="ORF">Ade02nite_68120</name>
</gene>